<feature type="domain" description="Lipocalin-like" evidence="1">
    <location>
        <begin position="24"/>
        <end position="114"/>
    </location>
</feature>
<evidence type="ECO:0000259" key="1">
    <source>
        <dbReference type="Pfam" id="PF12702"/>
    </source>
</evidence>
<dbReference type="EMBL" id="SMFL01000003">
    <property type="protein sequence ID" value="TDE16465.1"/>
    <property type="molecule type" value="Genomic_DNA"/>
</dbReference>
<gene>
    <name evidence="2" type="ORF">E0F88_09520</name>
</gene>
<organism evidence="2 3">
    <name type="scientific">Dyadobacter psychrotolerans</name>
    <dbReference type="NCBI Taxonomy" id="2541721"/>
    <lineage>
        <taxon>Bacteria</taxon>
        <taxon>Pseudomonadati</taxon>
        <taxon>Bacteroidota</taxon>
        <taxon>Cytophagia</taxon>
        <taxon>Cytophagales</taxon>
        <taxon>Spirosomataceae</taxon>
        <taxon>Dyadobacter</taxon>
    </lineage>
</organism>
<dbReference type="Proteomes" id="UP000294850">
    <property type="component" value="Unassembled WGS sequence"/>
</dbReference>
<keyword evidence="3" id="KW-1185">Reference proteome</keyword>
<reference evidence="2 3" key="1">
    <citation type="submission" date="2019-03" db="EMBL/GenBank/DDBJ databases">
        <title>Dyadobacter AR-3-6 sp. nov., isolated from arctic soil.</title>
        <authorList>
            <person name="Chaudhary D.K."/>
        </authorList>
    </citation>
    <scope>NUCLEOTIDE SEQUENCE [LARGE SCALE GENOMIC DNA]</scope>
    <source>
        <strain evidence="2 3">AR-3-6</strain>
    </source>
</reference>
<accession>A0A4R5DYK9</accession>
<dbReference type="OrthoDB" id="794403at2"/>
<dbReference type="AlphaFoldDB" id="A0A4R5DYK9"/>
<evidence type="ECO:0000313" key="3">
    <source>
        <dbReference type="Proteomes" id="UP000294850"/>
    </source>
</evidence>
<proteinExistence type="predicted"/>
<protein>
    <recommendedName>
        <fullName evidence="1">Lipocalin-like domain-containing protein</fullName>
    </recommendedName>
</protein>
<evidence type="ECO:0000313" key="2">
    <source>
        <dbReference type="EMBL" id="TDE16465.1"/>
    </source>
</evidence>
<dbReference type="Gene3D" id="2.40.128.280">
    <property type="match status" value="1"/>
</dbReference>
<sequence length="240" mass="27046">MKMKSFFSLVLIGLCISCTKESGSITGSWVTDMNGQPQHKHGFILKDEGTASAVNMGDTIFQKWEKQGNRLILFGKSTPDESDNNFTDTLKIVAVNDSIMVLRKTGGQEITYSKTTKADKLVSDYETYECYAYQTKKDTAFMRLNITDGIVTGTLEYLLFEKDSNDGYLRGKVAGDTLLANYTFVSEGVESVREIVMIKTKNNWLEGFGETEEKAGSVTFKDRTKLRFRKGFLFKRIECP</sequence>
<comment type="caution">
    <text evidence="2">The sequence shown here is derived from an EMBL/GenBank/DDBJ whole genome shotgun (WGS) entry which is preliminary data.</text>
</comment>
<dbReference type="RefSeq" id="WP_131957999.1">
    <property type="nucleotide sequence ID" value="NZ_SMFL01000003.1"/>
</dbReference>
<name>A0A4R5DYK9_9BACT</name>
<dbReference type="Pfam" id="PF12702">
    <property type="entry name" value="Lipocalin_3"/>
    <property type="match status" value="1"/>
</dbReference>
<dbReference type="InterPro" id="IPR024311">
    <property type="entry name" value="Lipocalin-like"/>
</dbReference>